<feature type="non-terminal residue" evidence="1">
    <location>
        <position position="71"/>
    </location>
</feature>
<name>A0AAE9IKE2_BRUAO</name>
<reference evidence="1" key="1">
    <citation type="submission" date="2022-05" db="EMBL/GenBank/DDBJ databases">
        <title>Brucella abortus biovar 1 isolated from water buffalo in Campania region.</title>
        <authorList>
            <person name="Riccardi M.G."/>
            <person name="Paradiso R."/>
            <person name="Borriello G."/>
        </authorList>
    </citation>
    <scope>NUCLEOTIDE SEQUENCE</scope>
    <source>
        <strain evidence="1">69841</strain>
    </source>
</reference>
<accession>A0AAE9IKE2</accession>
<sequence length="71" mass="7274">MRQIDSSLGEAGETKNPAVRALIAAGLSQGNPGGAGSQGSVANYSDLLRYASGLCMVEESVQRMAIDFKGA</sequence>
<gene>
    <name evidence="1" type="ORF">NBW10_04165</name>
</gene>
<protein>
    <submittedName>
        <fullName evidence="1">Uncharacterized protein</fullName>
    </submittedName>
</protein>
<dbReference type="AlphaFoldDB" id="A0AAE9IKE2"/>
<evidence type="ECO:0000313" key="1">
    <source>
        <dbReference type="EMBL" id="URS50144.1"/>
    </source>
</evidence>
<organism evidence="1 2">
    <name type="scientific">Brucella abortus</name>
    <dbReference type="NCBI Taxonomy" id="235"/>
    <lineage>
        <taxon>Bacteria</taxon>
        <taxon>Pseudomonadati</taxon>
        <taxon>Pseudomonadota</taxon>
        <taxon>Alphaproteobacteria</taxon>
        <taxon>Hyphomicrobiales</taxon>
        <taxon>Brucellaceae</taxon>
        <taxon>Brucella/Ochrobactrum group</taxon>
        <taxon>Brucella</taxon>
    </lineage>
</organism>
<dbReference type="EMBL" id="CP098117">
    <property type="protein sequence ID" value="URS50144.1"/>
    <property type="molecule type" value="Genomic_DNA"/>
</dbReference>
<proteinExistence type="predicted"/>
<dbReference type="Proteomes" id="UP001056690">
    <property type="component" value="Chromosome 1"/>
</dbReference>
<evidence type="ECO:0000313" key="2">
    <source>
        <dbReference type="Proteomes" id="UP001056690"/>
    </source>
</evidence>
<dbReference type="RefSeq" id="WP_210191778.1">
    <property type="nucleotide sequence ID" value="NZ_CP098044.1"/>
</dbReference>